<keyword evidence="6" id="KW-0449">Lipoprotein</keyword>
<evidence type="ECO:0000313" key="8">
    <source>
        <dbReference type="EMBL" id="EJW02094.1"/>
    </source>
</evidence>
<dbReference type="InterPro" id="IPR050209">
    <property type="entry name" value="Rab_GTPases_membrane_traffic"/>
</dbReference>
<dbReference type="GO" id="GO:0003924">
    <property type="term" value="F:GTPase activity"/>
    <property type="evidence" value="ECO:0007669"/>
    <property type="project" value="InterPro"/>
</dbReference>
<keyword evidence="5" id="KW-0472">Membrane</keyword>
<gene>
    <name evidence="8" type="ORF">EDEG_03454</name>
</gene>
<dbReference type="PANTHER" id="PTHR47979">
    <property type="entry name" value="DRAB11-RELATED"/>
    <property type="match status" value="1"/>
</dbReference>
<dbReference type="STRING" id="1003232.J9D3H8"/>
<dbReference type="FunFam" id="3.40.50.300:FF:000274">
    <property type="entry name" value="ras-related protein RABA5a"/>
    <property type="match status" value="1"/>
</dbReference>
<evidence type="ECO:0000313" key="9">
    <source>
        <dbReference type="Proteomes" id="UP000003163"/>
    </source>
</evidence>
<dbReference type="OrthoDB" id="9989112at2759"/>
<comment type="caution">
    <text evidence="8">The sequence shown here is derived from an EMBL/GenBank/DDBJ whole genome shotgun (WGS) entry which is preliminary data.</text>
</comment>
<reference evidence="8 9" key="1">
    <citation type="submission" date="2011-08" db="EMBL/GenBank/DDBJ databases">
        <authorList>
            <person name="Liu Z.J."/>
            <person name="Shi F.L."/>
            <person name="Lu J.Q."/>
            <person name="Li M."/>
            <person name="Wang Z.L."/>
        </authorList>
    </citation>
    <scope>NUCLEOTIDE SEQUENCE [LARGE SCALE GENOMIC DNA]</scope>
    <source>
        <strain evidence="8 9">USNM 41457</strain>
    </source>
</reference>
<dbReference type="GO" id="GO:0005525">
    <property type="term" value="F:GTP binding"/>
    <property type="evidence" value="ECO:0007669"/>
    <property type="project" value="UniProtKB-KW"/>
</dbReference>
<dbReference type="InParanoid" id="J9D3H8"/>
<dbReference type="SMART" id="SM00175">
    <property type="entry name" value="RAB"/>
    <property type="match status" value="1"/>
</dbReference>
<dbReference type="PRINTS" id="PR00449">
    <property type="entry name" value="RASTRNSFRMNG"/>
</dbReference>
<dbReference type="PROSITE" id="PS51419">
    <property type="entry name" value="RAB"/>
    <property type="match status" value="1"/>
</dbReference>
<dbReference type="GO" id="GO:0016020">
    <property type="term" value="C:membrane"/>
    <property type="evidence" value="ECO:0007669"/>
    <property type="project" value="UniProtKB-SubCell"/>
</dbReference>
<dbReference type="OMA" id="KRACCIN"/>
<evidence type="ECO:0000256" key="5">
    <source>
        <dbReference type="ARBA" id="ARBA00023136"/>
    </source>
</evidence>
<evidence type="ECO:0000256" key="4">
    <source>
        <dbReference type="ARBA" id="ARBA00023134"/>
    </source>
</evidence>
<sequence>MDRYDFLYKIVLIGDSGVGKTNILLRLSQNVFFSDTKPTIGVEFDAKTFKLSEAVVKAQIWDTAGQERYRAITSAYYRGTRGALLVYDVCKAFTLDNCMQYWLLQLKEHGDPRMVIALVGNKTDQEMYREVSYERGKEIAERNKMLFFETSAKTGVNVENAFKLLMEEIYEIDKEKEIHGMKKDMKSSVLKGKMIKKIKGGKKKGCC</sequence>
<keyword evidence="7" id="KW-0636">Prenylation</keyword>
<dbReference type="AlphaFoldDB" id="J9D3H8"/>
<dbReference type="FunCoup" id="J9D3H8">
    <property type="interactions" value="178"/>
</dbReference>
<proteinExistence type="inferred from homology"/>
<evidence type="ECO:0000256" key="6">
    <source>
        <dbReference type="ARBA" id="ARBA00023288"/>
    </source>
</evidence>
<dbReference type="SUPFAM" id="SSF52540">
    <property type="entry name" value="P-loop containing nucleoside triphosphate hydrolases"/>
    <property type="match status" value="1"/>
</dbReference>
<comment type="similarity">
    <text evidence="2">Belongs to the small GTPase superfamily. Rab family.</text>
</comment>
<dbReference type="Gene3D" id="3.40.50.300">
    <property type="entry name" value="P-loop containing nucleotide triphosphate hydrolases"/>
    <property type="match status" value="1"/>
</dbReference>
<dbReference type="NCBIfam" id="TIGR00231">
    <property type="entry name" value="small_GTP"/>
    <property type="match status" value="1"/>
</dbReference>
<dbReference type="InterPro" id="IPR027417">
    <property type="entry name" value="P-loop_NTPase"/>
</dbReference>
<keyword evidence="3" id="KW-0547">Nucleotide-binding</keyword>
<reference evidence="9" key="2">
    <citation type="submission" date="2015-07" db="EMBL/GenBank/DDBJ databases">
        <title>Contrasting host-pathogen interactions and genome evolution in two generalist and specialist microsporidian pathogens of mosquitoes.</title>
        <authorList>
            <consortium name="The Broad Institute Genomics Platform"/>
            <consortium name="The Broad Institute Genome Sequencing Center for Infectious Disease"/>
            <person name="Cuomo C.A."/>
            <person name="Sanscrainte N.D."/>
            <person name="Goldberg J.M."/>
            <person name="Heiman D."/>
            <person name="Young S."/>
            <person name="Zeng Q."/>
            <person name="Becnel J.J."/>
            <person name="Birren B.W."/>
        </authorList>
    </citation>
    <scope>NUCLEOTIDE SEQUENCE [LARGE SCALE GENOMIC DNA]</scope>
    <source>
        <strain evidence="9">USNM 41457</strain>
    </source>
</reference>
<keyword evidence="4" id="KW-0342">GTP-binding</keyword>
<dbReference type="Proteomes" id="UP000003163">
    <property type="component" value="Unassembled WGS sequence"/>
</dbReference>
<name>J9D3H8_EDHAE</name>
<evidence type="ECO:0000256" key="1">
    <source>
        <dbReference type="ARBA" id="ARBA00004635"/>
    </source>
</evidence>
<dbReference type="Pfam" id="PF00071">
    <property type="entry name" value="Ras"/>
    <property type="match status" value="1"/>
</dbReference>
<dbReference type="InterPro" id="IPR005225">
    <property type="entry name" value="Small_GTP-bd"/>
</dbReference>
<dbReference type="VEuPathDB" id="MicrosporidiaDB:EDEG_03454"/>
<evidence type="ECO:0000256" key="3">
    <source>
        <dbReference type="ARBA" id="ARBA00022741"/>
    </source>
</evidence>
<dbReference type="EMBL" id="AFBI03000090">
    <property type="protein sequence ID" value="EJW02094.1"/>
    <property type="molecule type" value="Genomic_DNA"/>
</dbReference>
<evidence type="ECO:0000256" key="7">
    <source>
        <dbReference type="ARBA" id="ARBA00023289"/>
    </source>
</evidence>
<comment type="subcellular location">
    <subcellularLocation>
        <location evidence="1">Membrane</location>
        <topology evidence="1">Lipid-anchor</topology>
    </subcellularLocation>
</comment>
<dbReference type="SMART" id="SM00173">
    <property type="entry name" value="RAS"/>
    <property type="match status" value="1"/>
</dbReference>
<dbReference type="InterPro" id="IPR001806">
    <property type="entry name" value="Small_GTPase"/>
</dbReference>
<accession>J9D3H8</accession>
<dbReference type="SMART" id="SM00176">
    <property type="entry name" value="RAN"/>
    <property type="match status" value="1"/>
</dbReference>
<keyword evidence="9" id="KW-1185">Reference proteome</keyword>
<organism evidence="8 9">
    <name type="scientific">Edhazardia aedis (strain USNM 41457)</name>
    <name type="common">Microsporidian parasite</name>
    <dbReference type="NCBI Taxonomy" id="1003232"/>
    <lineage>
        <taxon>Eukaryota</taxon>
        <taxon>Fungi</taxon>
        <taxon>Fungi incertae sedis</taxon>
        <taxon>Microsporidia</taxon>
        <taxon>Edhazardia</taxon>
    </lineage>
</organism>
<evidence type="ECO:0000256" key="2">
    <source>
        <dbReference type="ARBA" id="ARBA00006270"/>
    </source>
</evidence>
<dbReference type="SMART" id="SM00174">
    <property type="entry name" value="RHO"/>
    <property type="match status" value="1"/>
</dbReference>
<dbReference type="PROSITE" id="PS51421">
    <property type="entry name" value="RAS"/>
    <property type="match status" value="1"/>
</dbReference>
<dbReference type="HOGENOM" id="CLU_041217_23_2_1"/>
<protein>
    <submittedName>
        <fullName evidence="8">Small GTP-binding protein domain</fullName>
    </submittedName>
</protein>